<dbReference type="RefSeq" id="WP_038590540.1">
    <property type="nucleotide sequence ID" value="NZ_HG938353.1"/>
</dbReference>
<dbReference type="NCBIfam" id="NF008653">
    <property type="entry name" value="PRK11650.1"/>
    <property type="match status" value="1"/>
</dbReference>
<dbReference type="Gene3D" id="3.40.50.300">
    <property type="entry name" value="P-loop containing nucleotide triphosphate hydrolases"/>
    <property type="match status" value="1"/>
</dbReference>
<dbReference type="OrthoDB" id="8410461at2"/>
<dbReference type="GO" id="GO:0055052">
    <property type="term" value="C:ATP-binding cassette (ABC) transporter complex, substrate-binding subunit-containing"/>
    <property type="evidence" value="ECO:0007669"/>
    <property type="project" value="TreeGrafter"/>
</dbReference>
<evidence type="ECO:0000256" key="3">
    <source>
        <dbReference type="ARBA" id="ARBA00022448"/>
    </source>
</evidence>
<dbReference type="GO" id="GO:1990060">
    <property type="term" value="C:maltose transport complex"/>
    <property type="evidence" value="ECO:0007669"/>
    <property type="project" value="TreeGrafter"/>
</dbReference>
<dbReference type="KEGG" id="ngg:RG540_CH35430"/>
<dbReference type="InterPro" id="IPR003439">
    <property type="entry name" value="ABC_transporter-like_ATP-bd"/>
</dbReference>
<keyword evidence="5" id="KW-0997">Cell inner membrane</keyword>
<evidence type="ECO:0000256" key="7">
    <source>
        <dbReference type="ARBA" id="ARBA00022840"/>
    </source>
</evidence>
<dbReference type="eggNOG" id="COG3842">
    <property type="taxonomic scope" value="Bacteria"/>
</dbReference>
<evidence type="ECO:0000256" key="2">
    <source>
        <dbReference type="ARBA" id="ARBA00005417"/>
    </source>
</evidence>
<evidence type="ECO:0000256" key="5">
    <source>
        <dbReference type="ARBA" id="ARBA00022519"/>
    </source>
</evidence>
<dbReference type="InterPro" id="IPR003593">
    <property type="entry name" value="AAA+_ATPase"/>
</dbReference>
<evidence type="ECO:0000313" key="11">
    <source>
        <dbReference type="Proteomes" id="UP000028181"/>
    </source>
</evidence>
<dbReference type="Pfam" id="PF00005">
    <property type="entry name" value="ABC_tran"/>
    <property type="match status" value="1"/>
</dbReference>
<dbReference type="PATRIC" id="fig|1028800.3.peg.3600"/>
<dbReference type="InterPro" id="IPR040582">
    <property type="entry name" value="OB_MalK-like"/>
</dbReference>
<dbReference type="InterPro" id="IPR015855">
    <property type="entry name" value="ABC_transpr_MalK-like"/>
</dbReference>
<dbReference type="InterPro" id="IPR017871">
    <property type="entry name" value="ABC_transporter-like_CS"/>
</dbReference>
<evidence type="ECO:0000256" key="6">
    <source>
        <dbReference type="ARBA" id="ARBA00022741"/>
    </source>
</evidence>
<proteinExistence type="inferred from homology"/>
<dbReference type="SUPFAM" id="SSF52540">
    <property type="entry name" value="P-loop containing nucleoside triphosphate hydrolases"/>
    <property type="match status" value="1"/>
</dbReference>
<dbReference type="PANTHER" id="PTHR43875">
    <property type="entry name" value="MALTODEXTRIN IMPORT ATP-BINDING PROTEIN MSMX"/>
    <property type="match status" value="1"/>
</dbReference>
<dbReference type="GO" id="GO:0015423">
    <property type="term" value="F:ABC-type maltose transporter activity"/>
    <property type="evidence" value="ECO:0007669"/>
    <property type="project" value="TreeGrafter"/>
</dbReference>
<evidence type="ECO:0000256" key="8">
    <source>
        <dbReference type="ARBA" id="ARBA00023136"/>
    </source>
</evidence>
<comment type="subcellular location">
    <subcellularLocation>
        <location evidence="1">Cell inner membrane</location>
        <topology evidence="1">Peripheral membrane protein</topology>
    </subcellularLocation>
</comment>
<dbReference type="HOGENOM" id="CLU_000604_1_1_5"/>
<dbReference type="Gene3D" id="2.40.50.140">
    <property type="entry name" value="Nucleic acid-binding proteins"/>
    <property type="match status" value="1"/>
</dbReference>
<keyword evidence="3" id="KW-0813">Transport</keyword>
<keyword evidence="8" id="KW-0472">Membrane</keyword>
<evidence type="ECO:0000256" key="1">
    <source>
        <dbReference type="ARBA" id="ARBA00004417"/>
    </source>
</evidence>
<comment type="similarity">
    <text evidence="2">Belongs to the ABC transporter superfamily.</text>
</comment>
<dbReference type="InterPro" id="IPR008995">
    <property type="entry name" value="Mo/tungstate-bd_C_term_dom"/>
</dbReference>
<dbReference type="PROSITE" id="PS50893">
    <property type="entry name" value="ABC_TRANSPORTER_2"/>
    <property type="match status" value="1"/>
</dbReference>
<dbReference type="FunFam" id="3.40.50.300:FF:000042">
    <property type="entry name" value="Maltose/maltodextrin ABC transporter, ATP-binding protein"/>
    <property type="match status" value="1"/>
</dbReference>
<feature type="domain" description="ABC transporter" evidence="9">
    <location>
        <begin position="4"/>
        <end position="234"/>
    </location>
</feature>
<keyword evidence="11" id="KW-1185">Reference proteome</keyword>
<dbReference type="Gene3D" id="2.40.50.100">
    <property type="match status" value="1"/>
</dbReference>
<evidence type="ECO:0000256" key="4">
    <source>
        <dbReference type="ARBA" id="ARBA00022475"/>
    </source>
</evidence>
<dbReference type="CDD" id="cd03301">
    <property type="entry name" value="ABC_MalK_N"/>
    <property type="match status" value="1"/>
</dbReference>
<dbReference type="InterPro" id="IPR012340">
    <property type="entry name" value="NA-bd_OB-fold"/>
</dbReference>
<name>A0A068STR9_NEOGA</name>
<dbReference type="GO" id="GO:0005524">
    <property type="term" value="F:ATP binding"/>
    <property type="evidence" value="ECO:0007669"/>
    <property type="project" value="UniProtKB-KW"/>
</dbReference>
<sequence>MARLELSNVSKSYGAFDAITDVSLAIEDGEFAVFVGPSGCGKSTLLRLIAGLDPISDGAIRIGADDVTRRPAGTRSVAMVFQSYALYPHMSVYDNIAFPLQMERRSKGDIRQQVEKAAGTVQLSTRLKDKPSKLSGGQRQRVAIARAIVRKPKIFLMDEPLSNLDAALRIEMRTELTQLHKELGATMVYVTHDQLEAMTMADRIVVLNGGRVEQVGRPMDLYHNPVNRFVAGFIGSPPMNMLRGKVKAIESEYYSFEAPGIGTIVIDGLAKRLKIGEEVVLGIRPEFLAPHPAGSEPLVKIGAVPRSVERLGAQTIVHSAIEGQNFTCVFAGDQVVEPGRELNVYCDAANIHVFDAAGITVSRN</sequence>
<dbReference type="SUPFAM" id="SSF50331">
    <property type="entry name" value="MOP-like"/>
    <property type="match status" value="1"/>
</dbReference>
<dbReference type="InterPro" id="IPR047641">
    <property type="entry name" value="ABC_transpr_MalK/UgpC-like"/>
</dbReference>
<keyword evidence="7 10" id="KW-0067">ATP-binding</keyword>
<dbReference type="EMBL" id="HG938353">
    <property type="protein sequence ID" value="CDN49707.1"/>
    <property type="molecule type" value="Genomic_DNA"/>
</dbReference>
<dbReference type="Pfam" id="PF17912">
    <property type="entry name" value="OB_MalK"/>
    <property type="match status" value="1"/>
</dbReference>
<dbReference type="PROSITE" id="PS00211">
    <property type="entry name" value="ABC_TRANSPORTER_1"/>
    <property type="match status" value="1"/>
</dbReference>
<organism evidence="10 11">
    <name type="scientific">Neorhizobium galegae bv. orientalis str. HAMBI 540</name>
    <dbReference type="NCBI Taxonomy" id="1028800"/>
    <lineage>
        <taxon>Bacteria</taxon>
        <taxon>Pseudomonadati</taxon>
        <taxon>Pseudomonadota</taxon>
        <taxon>Alphaproteobacteria</taxon>
        <taxon>Hyphomicrobiales</taxon>
        <taxon>Rhizobiaceae</taxon>
        <taxon>Rhizobium/Agrobacterium group</taxon>
        <taxon>Neorhizobium</taxon>
    </lineage>
</organism>
<dbReference type="InterPro" id="IPR027417">
    <property type="entry name" value="P-loop_NTPase"/>
</dbReference>
<dbReference type="AlphaFoldDB" id="A0A068STR9"/>
<protein>
    <submittedName>
        <fullName evidence="10">Polyol ABC transporter, ATP-binding protein MtlK</fullName>
    </submittedName>
</protein>
<evidence type="ECO:0000313" key="10">
    <source>
        <dbReference type="EMBL" id="CDN49707.1"/>
    </source>
</evidence>
<gene>
    <name evidence="10" type="primary">mtlK</name>
    <name evidence="10" type="ORF">RG540_CH35430</name>
</gene>
<dbReference type="SMART" id="SM00382">
    <property type="entry name" value="AAA"/>
    <property type="match status" value="1"/>
</dbReference>
<dbReference type="PANTHER" id="PTHR43875:SF3">
    <property type="entry name" value="MALTOSE_MALTODEXTRIN IMPORT ATP-BINDING PROTEIN MALK"/>
    <property type="match status" value="1"/>
</dbReference>
<reference evidence="11" key="1">
    <citation type="journal article" date="2014" name="BMC Genomics">
        <title>Genome sequencing of two Neorhizobium galegae strains reveals a noeT gene responsible for the unusual acetylation of the nodulation factors.</title>
        <authorList>
            <person name="Osterman J."/>
            <person name="Marsh J."/>
            <person name="Laine P.K."/>
            <person name="Zeng Z."/>
            <person name="Alatalo E."/>
            <person name="Sullivan J.T."/>
            <person name="Young J.P."/>
            <person name="Thomas-Oates J."/>
            <person name="Paulin L."/>
            <person name="Lindstrom K."/>
        </authorList>
    </citation>
    <scope>NUCLEOTIDE SEQUENCE [LARGE SCALE GENOMIC DNA]</scope>
    <source>
        <strain evidence="11">HAMBI 540</strain>
    </source>
</reference>
<keyword evidence="4" id="KW-1003">Cell membrane</keyword>
<evidence type="ECO:0000259" key="9">
    <source>
        <dbReference type="PROSITE" id="PS50893"/>
    </source>
</evidence>
<dbReference type="Proteomes" id="UP000028181">
    <property type="component" value="Chromosome I"/>
</dbReference>
<dbReference type="GeneID" id="24259535"/>
<accession>A0A068STR9</accession>
<keyword evidence="6" id="KW-0547">Nucleotide-binding</keyword>
<dbReference type="GO" id="GO:0016887">
    <property type="term" value="F:ATP hydrolysis activity"/>
    <property type="evidence" value="ECO:0007669"/>
    <property type="project" value="InterPro"/>
</dbReference>